<accession>A0A9W4GRY3</accession>
<protein>
    <submittedName>
        <fullName evidence="8">MFS family arabinose efflux permease</fullName>
    </submittedName>
</protein>
<feature type="transmembrane region" description="Helical" evidence="7">
    <location>
        <begin position="313"/>
        <end position="333"/>
    </location>
</feature>
<proteinExistence type="predicted"/>
<feature type="transmembrane region" description="Helical" evidence="7">
    <location>
        <begin position="379"/>
        <end position="401"/>
    </location>
</feature>
<comment type="subcellular location">
    <subcellularLocation>
        <location evidence="1">Cell membrane</location>
        <topology evidence="1">Multi-pass membrane protein</topology>
    </subcellularLocation>
</comment>
<evidence type="ECO:0000256" key="4">
    <source>
        <dbReference type="ARBA" id="ARBA00022692"/>
    </source>
</evidence>
<evidence type="ECO:0000256" key="6">
    <source>
        <dbReference type="ARBA" id="ARBA00023136"/>
    </source>
</evidence>
<gene>
    <name evidence="8" type="ORF">SCOCK_30097</name>
</gene>
<feature type="transmembrane region" description="Helical" evidence="7">
    <location>
        <begin position="15"/>
        <end position="38"/>
    </location>
</feature>
<dbReference type="AlphaFoldDB" id="A0A9W4GRY3"/>
<evidence type="ECO:0000256" key="3">
    <source>
        <dbReference type="ARBA" id="ARBA00022475"/>
    </source>
</evidence>
<evidence type="ECO:0000256" key="7">
    <source>
        <dbReference type="SAM" id="Phobius"/>
    </source>
</evidence>
<dbReference type="SUPFAM" id="SSF103473">
    <property type="entry name" value="MFS general substrate transporter"/>
    <property type="match status" value="1"/>
</dbReference>
<evidence type="ECO:0000256" key="2">
    <source>
        <dbReference type="ARBA" id="ARBA00022448"/>
    </source>
</evidence>
<sequence>MSVGRTGALRNRNFLLLWVGNGTSLMGIFGARICYPILALDISGSAVLAGWTTFAASVPNLLFLPHAGVFADYSDRRRTMLSFQLLGAAMSAVLTVWVVISGPSLPAVLVVVALIEGTAFAYFSLAEVAAIRDLVPKDQYLAAFSLYEAEKPVAILMGRVFGAGLLGVARWAPFAGNLASYAVSIGSVSAMRGDFSPVASESTSRRESFWSRTREGISWVHRSRFLETSTIATAAANVLFQITILLLIVRSHQEGRPAWVVGFVLSSAGVGGVIGAALAPRLTKAFAPGPVFVAGLWAWALALTPMALTSYPIVMAVCWFAVGAVGTVVSVVNTLNRIEAAPPEAVGRVVGLASLITDGAVPVGAALGGYVLATWGTQTIAWLLPIGLAVLALSGGAALRYTHAPSSAEMKSSSGVPVESLN</sequence>
<dbReference type="GO" id="GO:0005886">
    <property type="term" value="C:plasma membrane"/>
    <property type="evidence" value="ECO:0007669"/>
    <property type="project" value="UniProtKB-SubCell"/>
</dbReference>
<evidence type="ECO:0000313" key="8">
    <source>
        <dbReference type="EMBL" id="CAG6394864.1"/>
    </source>
</evidence>
<feature type="transmembrane region" description="Helical" evidence="7">
    <location>
        <begin position="258"/>
        <end position="279"/>
    </location>
</feature>
<feature type="transmembrane region" description="Helical" evidence="7">
    <location>
        <begin position="231"/>
        <end position="252"/>
    </location>
</feature>
<keyword evidence="9" id="KW-1185">Reference proteome</keyword>
<dbReference type="Pfam" id="PF05977">
    <property type="entry name" value="MFS_3"/>
    <property type="match status" value="1"/>
</dbReference>
<dbReference type="EMBL" id="CAJSLV010000059">
    <property type="protein sequence ID" value="CAG6394864.1"/>
    <property type="molecule type" value="Genomic_DNA"/>
</dbReference>
<keyword evidence="5 7" id="KW-1133">Transmembrane helix</keyword>
<comment type="caution">
    <text evidence="8">The sequence shown here is derived from an EMBL/GenBank/DDBJ whole genome shotgun (WGS) entry which is preliminary data.</text>
</comment>
<dbReference type="CDD" id="cd06173">
    <property type="entry name" value="MFS_MefA_like"/>
    <property type="match status" value="1"/>
</dbReference>
<keyword evidence="6 7" id="KW-0472">Membrane</keyword>
<feature type="transmembrane region" description="Helical" evidence="7">
    <location>
        <begin position="286"/>
        <end position="307"/>
    </location>
</feature>
<name>A0A9W4GRY3_9ACTN</name>
<evidence type="ECO:0000256" key="5">
    <source>
        <dbReference type="ARBA" id="ARBA00022989"/>
    </source>
</evidence>
<keyword evidence="4 7" id="KW-0812">Transmembrane</keyword>
<dbReference type="InterPro" id="IPR010290">
    <property type="entry name" value="TM_effector"/>
</dbReference>
<dbReference type="PANTHER" id="PTHR23513:SF6">
    <property type="entry name" value="MAJOR FACILITATOR SUPERFAMILY ASSOCIATED DOMAIN-CONTAINING PROTEIN"/>
    <property type="match status" value="1"/>
</dbReference>
<feature type="transmembrane region" description="Helical" evidence="7">
    <location>
        <begin position="50"/>
        <end position="71"/>
    </location>
</feature>
<keyword evidence="3" id="KW-1003">Cell membrane</keyword>
<keyword evidence="2" id="KW-0813">Transport</keyword>
<feature type="transmembrane region" description="Helical" evidence="7">
    <location>
        <begin position="345"/>
        <end position="373"/>
    </location>
</feature>
<feature type="transmembrane region" description="Helical" evidence="7">
    <location>
        <begin position="83"/>
        <end position="100"/>
    </location>
</feature>
<dbReference type="PANTHER" id="PTHR23513">
    <property type="entry name" value="INTEGRAL MEMBRANE EFFLUX PROTEIN-RELATED"/>
    <property type="match status" value="1"/>
</dbReference>
<dbReference type="InterPro" id="IPR036259">
    <property type="entry name" value="MFS_trans_sf"/>
</dbReference>
<organism evidence="8 9">
    <name type="scientific">Actinacidiphila cocklensis</name>
    <dbReference type="NCBI Taxonomy" id="887465"/>
    <lineage>
        <taxon>Bacteria</taxon>
        <taxon>Bacillati</taxon>
        <taxon>Actinomycetota</taxon>
        <taxon>Actinomycetes</taxon>
        <taxon>Kitasatosporales</taxon>
        <taxon>Streptomycetaceae</taxon>
        <taxon>Actinacidiphila</taxon>
    </lineage>
</organism>
<dbReference type="Proteomes" id="UP001152519">
    <property type="component" value="Unassembled WGS sequence"/>
</dbReference>
<feature type="transmembrane region" description="Helical" evidence="7">
    <location>
        <begin position="106"/>
        <end position="125"/>
    </location>
</feature>
<reference evidence="8" key="1">
    <citation type="submission" date="2021-05" db="EMBL/GenBank/DDBJ databases">
        <authorList>
            <person name="Arsene-Ploetze F."/>
        </authorList>
    </citation>
    <scope>NUCLEOTIDE SEQUENCE</scope>
    <source>
        <strain evidence="8">DSM 42138</strain>
    </source>
</reference>
<evidence type="ECO:0000256" key="1">
    <source>
        <dbReference type="ARBA" id="ARBA00004651"/>
    </source>
</evidence>
<dbReference type="Gene3D" id="1.20.1250.20">
    <property type="entry name" value="MFS general substrate transporter like domains"/>
    <property type="match status" value="1"/>
</dbReference>
<evidence type="ECO:0000313" key="9">
    <source>
        <dbReference type="Proteomes" id="UP001152519"/>
    </source>
</evidence>